<name>K9UHL8_CHAP6</name>
<evidence type="ECO:0000256" key="1">
    <source>
        <dbReference type="SAM" id="Phobius"/>
    </source>
</evidence>
<dbReference type="HOGENOM" id="CLU_014384_0_0_3"/>
<dbReference type="eggNOG" id="COG1305">
    <property type="taxonomic scope" value="Bacteria"/>
</dbReference>
<dbReference type="PATRIC" id="fig|1173020.3.peg.3581"/>
<feature type="transmembrane region" description="Helical" evidence="1">
    <location>
        <begin position="155"/>
        <end position="172"/>
    </location>
</feature>
<dbReference type="AlphaFoldDB" id="K9UHL8"/>
<dbReference type="InterPro" id="IPR038765">
    <property type="entry name" value="Papain-like_cys_pep_sf"/>
</dbReference>
<dbReference type="STRING" id="1173020.Cha6605_3130"/>
<keyword evidence="3" id="KW-0645">Protease</keyword>
<feature type="transmembrane region" description="Helical" evidence="1">
    <location>
        <begin position="532"/>
        <end position="556"/>
    </location>
</feature>
<dbReference type="KEGG" id="cmp:Cha6605_3130"/>
<feature type="transmembrane region" description="Helical" evidence="1">
    <location>
        <begin position="53"/>
        <end position="72"/>
    </location>
</feature>
<keyword evidence="4" id="KW-1185">Reference proteome</keyword>
<dbReference type="Pfam" id="PF01841">
    <property type="entry name" value="Transglut_core"/>
    <property type="match status" value="1"/>
</dbReference>
<gene>
    <name evidence="3" type="ORF">Cha6605_3130</name>
</gene>
<evidence type="ECO:0000313" key="4">
    <source>
        <dbReference type="Proteomes" id="UP000010366"/>
    </source>
</evidence>
<dbReference type="RefSeq" id="WP_015160290.1">
    <property type="nucleotide sequence ID" value="NC_019697.1"/>
</dbReference>
<keyword evidence="1" id="KW-0812">Transmembrane</keyword>
<dbReference type="GO" id="GO:0008233">
    <property type="term" value="F:peptidase activity"/>
    <property type="evidence" value="ECO:0007669"/>
    <property type="project" value="UniProtKB-KW"/>
</dbReference>
<dbReference type="OrthoDB" id="9787782at2"/>
<dbReference type="SUPFAM" id="SSF54001">
    <property type="entry name" value="Cysteine proteinases"/>
    <property type="match status" value="1"/>
</dbReference>
<dbReference type="PANTHER" id="PTHR42736:SF1">
    <property type="entry name" value="PROTEIN-GLUTAMINE GAMMA-GLUTAMYLTRANSFERASE"/>
    <property type="match status" value="1"/>
</dbReference>
<evidence type="ECO:0000259" key="2">
    <source>
        <dbReference type="SMART" id="SM00460"/>
    </source>
</evidence>
<organism evidence="3 4">
    <name type="scientific">Chamaesiphon minutus (strain ATCC 27169 / PCC 6605)</name>
    <dbReference type="NCBI Taxonomy" id="1173020"/>
    <lineage>
        <taxon>Bacteria</taxon>
        <taxon>Bacillati</taxon>
        <taxon>Cyanobacteriota</taxon>
        <taxon>Cyanophyceae</taxon>
        <taxon>Gomontiellales</taxon>
        <taxon>Chamaesiphonaceae</taxon>
        <taxon>Chamaesiphon</taxon>
    </lineage>
</organism>
<dbReference type="SMART" id="SM00460">
    <property type="entry name" value="TGc"/>
    <property type="match status" value="1"/>
</dbReference>
<dbReference type="InterPro" id="IPR052901">
    <property type="entry name" value="Bact_TGase-like"/>
</dbReference>
<protein>
    <submittedName>
        <fullName evidence="3">Transglutaminase-like enzyme, predicted cysteine protease</fullName>
    </submittedName>
</protein>
<dbReference type="PANTHER" id="PTHR42736">
    <property type="entry name" value="PROTEIN-GLUTAMINE GAMMA-GLUTAMYLTRANSFERASE"/>
    <property type="match status" value="1"/>
</dbReference>
<sequence length="676" mass="76216">MKISISSLCSLAICLWGFQTGLWGFAAIVLLALEGRRFVRSQWDLSFNQLKNIGKLWGILALGSIVFLLIAYRAMFIYSLLQWLPFLCLPLVIGQTYVNGFTTLLPLLSNDSTQSRSAPPRRARSIAVNQNNPNFYYPYFAICLIAASTSNRHDLIFYGATVALVGLFLWNLRPRQAHPAIWLCLLILAGAIGFGGQLQLHQLQAKLEEQVAPLLSGFTGESIDPYQAQTQVGSIGDLKQSNEIIFRVAGNRQQFPLLLREATYNKYQSPSWVALKSKFTPVLPQSDGSTWQLGASQTKSTAISISSQLNRGKAILRLPHSITQVDRLNVEKMMQNQYGTVKVRGQGNSLTYQAHFNPDRSLDTPPTDADLHIPAAEQPAIAKTLQNLDVKELPADRVLDRLSNFFTQNFRYSLKLAGSGNPSTPLSAFLLKQRAGHCEYFATATTLLLRGAGIPARYVVGYSVREWSPLEQQFVIRSRHAHAWTMAYTNGNWQSFDTTPPDWAAQEDAMASPFQTISDLWSFLSFQFSRGLAHIVAGKTTILLWTIAVGGLFLLWRFRRRWRLPRSLQVAIVPEQSIPIGRSGLDSEFYEIDRALQNLGLHRLSSESFQQWLLRIEPHLAESQYSTLKQILDLHHCYRFDPQGLSSMERQQLQELSQSWLDYFASYSPVTQCMEK</sequence>
<dbReference type="EMBL" id="CP003600">
    <property type="protein sequence ID" value="AFY94148.1"/>
    <property type="molecule type" value="Genomic_DNA"/>
</dbReference>
<keyword evidence="1" id="KW-1133">Transmembrane helix</keyword>
<feature type="transmembrane region" description="Helical" evidence="1">
    <location>
        <begin position="84"/>
        <end position="108"/>
    </location>
</feature>
<feature type="transmembrane region" description="Helical" evidence="1">
    <location>
        <begin position="12"/>
        <end position="33"/>
    </location>
</feature>
<keyword evidence="1" id="KW-0472">Membrane</keyword>
<dbReference type="Gene3D" id="3.10.620.30">
    <property type="match status" value="1"/>
</dbReference>
<proteinExistence type="predicted"/>
<feature type="transmembrane region" description="Helical" evidence="1">
    <location>
        <begin position="179"/>
        <end position="200"/>
    </location>
</feature>
<dbReference type="Proteomes" id="UP000010366">
    <property type="component" value="Chromosome"/>
</dbReference>
<evidence type="ECO:0000313" key="3">
    <source>
        <dbReference type="EMBL" id="AFY94148.1"/>
    </source>
</evidence>
<keyword evidence="3" id="KW-0378">Hydrolase</keyword>
<dbReference type="InterPro" id="IPR002931">
    <property type="entry name" value="Transglutaminase-like"/>
</dbReference>
<feature type="domain" description="Transglutaminase-like" evidence="2">
    <location>
        <begin position="430"/>
        <end position="500"/>
    </location>
</feature>
<dbReference type="GO" id="GO:0006508">
    <property type="term" value="P:proteolysis"/>
    <property type="evidence" value="ECO:0007669"/>
    <property type="project" value="UniProtKB-KW"/>
</dbReference>
<accession>K9UHL8</accession>
<reference evidence="3 4" key="1">
    <citation type="submission" date="2012-05" db="EMBL/GenBank/DDBJ databases">
        <title>Finished chromosome of genome of Chamaesiphon sp. PCC 6605.</title>
        <authorList>
            <consortium name="US DOE Joint Genome Institute"/>
            <person name="Gugger M."/>
            <person name="Coursin T."/>
            <person name="Rippka R."/>
            <person name="Tandeau De Marsac N."/>
            <person name="Huntemann M."/>
            <person name="Wei C.-L."/>
            <person name="Han J."/>
            <person name="Detter J.C."/>
            <person name="Han C."/>
            <person name="Tapia R."/>
            <person name="Chen A."/>
            <person name="Kyrpides N."/>
            <person name="Mavromatis K."/>
            <person name="Markowitz V."/>
            <person name="Szeto E."/>
            <person name="Ivanova N."/>
            <person name="Pagani I."/>
            <person name="Pati A."/>
            <person name="Goodwin L."/>
            <person name="Nordberg H.P."/>
            <person name="Cantor M.N."/>
            <person name="Hua S.X."/>
            <person name="Woyke T."/>
            <person name="Kerfeld C.A."/>
        </authorList>
    </citation>
    <scope>NUCLEOTIDE SEQUENCE [LARGE SCALE GENOMIC DNA]</scope>
    <source>
        <strain evidence="4">ATCC 27169 / PCC 6605</strain>
    </source>
</reference>